<dbReference type="InterPro" id="IPR019639">
    <property type="entry name" value="DUF2505"/>
</dbReference>
<keyword evidence="2" id="KW-1185">Reference proteome</keyword>
<evidence type="ECO:0000313" key="2">
    <source>
        <dbReference type="Proteomes" id="UP000451860"/>
    </source>
</evidence>
<dbReference type="EMBL" id="WHJE01000183">
    <property type="protein sequence ID" value="KAE8762374.1"/>
    <property type="molecule type" value="Genomic_DNA"/>
</dbReference>
<name>A0A7J5UJN9_9MICO</name>
<dbReference type="Pfam" id="PF10698">
    <property type="entry name" value="DUF2505"/>
    <property type="match status" value="1"/>
</dbReference>
<gene>
    <name evidence="1" type="ORF">GB883_19700</name>
</gene>
<reference evidence="1 2" key="1">
    <citation type="submission" date="2019-10" db="EMBL/GenBank/DDBJ databases">
        <title>Georgenia wutianyii sp. nov. and Georgenia yuyongxinii sp. nov. isolated from plateau pika (Ochotona curzoniae) in the Qinghai-Tibet plateau of China.</title>
        <authorList>
            <person name="Tian Z."/>
        </authorList>
    </citation>
    <scope>NUCLEOTIDE SEQUENCE [LARGE SCALE GENOMIC DNA]</scope>
    <source>
        <strain evidence="1 2">DSM 21501</strain>
    </source>
</reference>
<dbReference type="AlphaFoldDB" id="A0A7J5UJN9"/>
<protein>
    <submittedName>
        <fullName evidence="1">DUF2505 family protein</fullName>
    </submittedName>
</protein>
<comment type="caution">
    <text evidence="1">The sequence shown here is derived from an EMBL/GenBank/DDBJ whole genome shotgun (WGS) entry which is preliminary data.</text>
</comment>
<accession>A0A7J5UJN9</accession>
<organism evidence="1 2">
    <name type="scientific">Georgenia thermotolerans</name>
    <dbReference type="NCBI Taxonomy" id="527326"/>
    <lineage>
        <taxon>Bacteria</taxon>
        <taxon>Bacillati</taxon>
        <taxon>Actinomycetota</taxon>
        <taxon>Actinomycetes</taxon>
        <taxon>Micrococcales</taxon>
        <taxon>Bogoriellaceae</taxon>
        <taxon>Georgenia</taxon>
    </lineage>
</organism>
<evidence type="ECO:0000313" key="1">
    <source>
        <dbReference type="EMBL" id="KAE8762374.1"/>
    </source>
</evidence>
<dbReference type="RefSeq" id="WP_152204243.1">
    <property type="nucleotide sequence ID" value="NZ_VUKF01000047.1"/>
</dbReference>
<proteinExistence type="predicted"/>
<sequence>MHFSATSDYPADATTVAAMLADEDFARRRAEATGPLEQSTEVTRDGEAFTVTTKLKMPTTMVPPKFRSFAPSALNVTLVEAWAAPGADGARTSTFDVDIQGVPAKVRGTQKLAPSAAGSTKTYDGEVTASIPLVGKKMEQMAVAAVDKIVQVERRIALEYLAEH</sequence>
<dbReference type="Proteomes" id="UP000451860">
    <property type="component" value="Unassembled WGS sequence"/>
</dbReference>
<dbReference type="OrthoDB" id="3266819at2"/>